<evidence type="ECO:0000256" key="1">
    <source>
        <dbReference type="SAM" id="Phobius"/>
    </source>
</evidence>
<keyword evidence="3" id="KW-1185">Reference proteome</keyword>
<reference evidence="2" key="1">
    <citation type="submission" date="2009-02" db="EMBL/GenBank/DDBJ databases">
        <title>The Genome Sequence of Ajellomyces capsulatus strain G186AR.</title>
        <authorList>
            <consortium name="The Broad Institute Genome Sequencing Platform"/>
            <person name="Champion M."/>
            <person name="Cuomo C."/>
            <person name="Ma L.-J."/>
            <person name="Henn M.R."/>
            <person name="Sil A."/>
            <person name="Goldman B."/>
            <person name="Young S.K."/>
            <person name="Kodira C.D."/>
            <person name="Zeng Q."/>
            <person name="Koehrsen M."/>
            <person name="Alvarado L."/>
            <person name="Berlin A."/>
            <person name="Borenstein D."/>
            <person name="Chen Z."/>
            <person name="Engels R."/>
            <person name="Freedman E."/>
            <person name="Gellesch M."/>
            <person name="Goldberg J."/>
            <person name="Griggs A."/>
            <person name="Gujja S."/>
            <person name="Heiman D."/>
            <person name="Hepburn T."/>
            <person name="Howarth C."/>
            <person name="Jen D."/>
            <person name="Larson L."/>
            <person name="Lewis B."/>
            <person name="Mehta T."/>
            <person name="Park D."/>
            <person name="Pearson M."/>
            <person name="Roberts A."/>
            <person name="Saif S."/>
            <person name="Shea T."/>
            <person name="Shenoy N."/>
            <person name="Sisk P."/>
            <person name="Stolte C."/>
            <person name="Sykes S."/>
            <person name="Walk T."/>
            <person name="White J."/>
            <person name="Yandava C."/>
            <person name="Klein B."/>
            <person name="McEwen J.G."/>
            <person name="Puccia R."/>
            <person name="Goldman G.H."/>
            <person name="Felipe M.S."/>
            <person name="Nino-Vega G."/>
            <person name="San-Blas G."/>
            <person name="Taylor J."/>
            <person name="Mendoza L."/>
            <person name="Galagan J."/>
            <person name="Nusbaum C."/>
            <person name="Birren B."/>
        </authorList>
    </citation>
    <scope>NUCLEOTIDE SEQUENCE</scope>
    <source>
        <strain evidence="2">G186AR</strain>
    </source>
</reference>
<evidence type="ECO:0000313" key="2">
    <source>
        <dbReference type="EMBL" id="EEH05775.1"/>
    </source>
</evidence>
<proteinExistence type="predicted"/>
<dbReference type="InParanoid" id="C0NSA9"/>
<feature type="transmembrane region" description="Helical" evidence="1">
    <location>
        <begin position="123"/>
        <end position="146"/>
    </location>
</feature>
<accession>C0NSA9</accession>
<keyword evidence="1" id="KW-1133">Transmembrane helix</keyword>
<evidence type="ECO:0000313" key="3">
    <source>
        <dbReference type="Proteomes" id="UP000001631"/>
    </source>
</evidence>
<dbReference type="AlphaFoldDB" id="C0NSA9"/>
<name>C0NSA9_AJECG</name>
<dbReference type="GeneID" id="69039055"/>
<protein>
    <submittedName>
        <fullName evidence="2">Uncharacterized protein</fullName>
    </submittedName>
</protein>
<dbReference type="HOGENOM" id="CLU_1610277_0_0_1"/>
<sequence>MNCAKRVLHVQMMAQPQPEDGREKGICICIKTGDDNIYLYLNSKFGNFQKSFQEPQGCNPVSSIFWISKANHQVACSIDIERGTEGSPTRTAHQTRSLHYHATRRYEEAKDKTTKKKMVKRNITIAIILILFFLIVGVICFVIYAIKNSLAFFGRQRAVDEEDGE</sequence>
<dbReference type="Proteomes" id="UP000001631">
    <property type="component" value="Unassembled WGS sequence"/>
</dbReference>
<gene>
    <name evidence="2" type="ORF">HCBG_06039</name>
</gene>
<dbReference type="EMBL" id="GG663370">
    <property type="protein sequence ID" value="EEH05775.1"/>
    <property type="molecule type" value="Genomic_DNA"/>
</dbReference>
<keyword evidence="1" id="KW-0812">Transmembrane</keyword>
<organism evidence="2 3">
    <name type="scientific">Ajellomyces capsulatus (strain G186AR / H82 / ATCC MYA-2454 / RMSCC 2432)</name>
    <name type="common">Darling's disease fungus</name>
    <name type="synonym">Histoplasma capsulatum</name>
    <dbReference type="NCBI Taxonomy" id="447093"/>
    <lineage>
        <taxon>Eukaryota</taxon>
        <taxon>Fungi</taxon>
        <taxon>Dikarya</taxon>
        <taxon>Ascomycota</taxon>
        <taxon>Pezizomycotina</taxon>
        <taxon>Eurotiomycetes</taxon>
        <taxon>Eurotiomycetidae</taxon>
        <taxon>Onygenales</taxon>
        <taxon>Ajellomycetaceae</taxon>
        <taxon>Histoplasma</taxon>
    </lineage>
</organism>
<dbReference type="RefSeq" id="XP_045286256.1">
    <property type="nucleotide sequence ID" value="XM_045433088.1"/>
</dbReference>
<keyword evidence="1" id="KW-0472">Membrane</keyword>